<organism evidence="2 3">
    <name type="scientific">Pelagomonas calceolata</name>
    <dbReference type="NCBI Taxonomy" id="35677"/>
    <lineage>
        <taxon>Eukaryota</taxon>
        <taxon>Sar</taxon>
        <taxon>Stramenopiles</taxon>
        <taxon>Ochrophyta</taxon>
        <taxon>Pelagophyceae</taxon>
        <taxon>Pelagomonadales</taxon>
        <taxon>Pelagomonadaceae</taxon>
        <taxon>Pelagomonas</taxon>
    </lineage>
</organism>
<gene>
    <name evidence="2" type="ORF">PECAL_2P26630</name>
</gene>
<feature type="chain" id="PRO_5035205708" evidence="1">
    <location>
        <begin position="21"/>
        <end position="202"/>
    </location>
</feature>
<comment type="caution">
    <text evidence="2">The sequence shown here is derived from an EMBL/GenBank/DDBJ whole genome shotgun (WGS) entry which is preliminary data.</text>
</comment>
<dbReference type="EMBL" id="CAKKNE010000002">
    <property type="protein sequence ID" value="CAH0369537.1"/>
    <property type="molecule type" value="Genomic_DNA"/>
</dbReference>
<dbReference type="Proteomes" id="UP000789595">
    <property type="component" value="Unassembled WGS sequence"/>
</dbReference>
<keyword evidence="1" id="KW-0732">Signal</keyword>
<protein>
    <submittedName>
        <fullName evidence="2">Uncharacterized protein</fullName>
    </submittedName>
</protein>
<dbReference type="OrthoDB" id="203622at2759"/>
<feature type="signal peptide" evidence="1">
    <location>
        <begin position="1"/>
        <end position="20"/>
    </location>
</feature>
<keyword evidence="3" id="KW-1185">Reference proteome</keyword>
<evidence type="ECO:0000313" key="2">
    <source>
        <dbReference type="EMBL" id="CAH0369537.1"/>
    </source>
</evidence>
<accession>A0A8J2SLY5</accession>
<sequence>MMRLLPLLTVVAHAARTVKWEVKTTGRAPAPASFDAWFADAKNPVERAIVAANDAISEVSDLGGGNYEGRISGATFPLVKLQPVMEFSLTRQNPRSISISLDKQRMETTGPRWACRIVEAMAGIMDTTSTSVFTVENNELVCEASVTASFDVPRWVPVPLKSIQNGGQNAIQKQVEGDVGTMVSNLLKNDPSAPAEEASPAP</sequence>
<name>A0A8J2SLY5_9STRA</name>
<evidence type="ECO:0000313" key="3">
    <source>
        <dbReference type="Proteomes" id="UP000789595"/>
    </source>
</evidence>
<evidence type="ECO:0000256" key="1">
    <source>
        <dbReference type="SAM" id="SignalP"/>
    </source>
</evidence>
<proteinExistence type="predicted"/>
<reference evidence="2" key="1">
    <citation type="submission" date="2021-11" db="EMBL/GenBank/DDBJ databases">
        <authorList>
            <consortium name="Genoscope - CEA"/>
            <person name="William W."/>
        </authorList>
    </citation>
    <scope>NUCLEOTIDE SEQUENCE</scope>
</reference>
<dbReference type="AlphaFoldDB" id="A0A8J2SLY5"/>